<keyword evidence="3" id="KW-0804">Transcription</keyword>
<dbReference type="SMART" id="SM00345">
    <property type="entry name" value="HTH_GNTR"/>
    <property type="match status" value="1"/>
</dbReference>
<keyword evidence="1" id="KW-0805">Transcription regulation</keyword>
<dbReference type="CDD" id="cd07377">
    <property type="entry name" value="WHTH_GntR"/>
    <property type="match status" value="1"/>
</dbReference>
<dbReference type="InterPro" id="IPR011711">
    <property type="entry name" value="GntR_C"/>
</dbReference>
<dbReference type="Pfam" id="PF00392">
    <property type="entry name" value="GntR"/>
    <property type="match status" value="1"/>
</dbReference>
<gene>
    <name evidence="5" type="ORF">ACCI49_08340</name>
</gene>
<evidence type="ECO:0000313" key="5">
    <source>
        <dbReference type="EMBL" id="MFA0810930.1"/>
    </source>
</evidence>
<evidence type="ECO:0000313" key="6">
    <source>
        <dbReference type="Proteomes" id="UP001569428"/>
    </source>
</evidence>
<dbReference type="PANTHER" id="PTHR43537:SF41">
    <property type="entry name" value="TRANSCRIPTIONAL REGULATORY PROTEIN"/>
    <property type="match status" value="1"/>
</dbReference>
<accession>A0ABV4NZ33</accession>
<dbReference type="SUPFAM" id="SSF48008">
    <property type="entry name" value="GntR ligand-binding domain-like"/>
    <property type="match status" value="1"/>
</dbReference>
<comment type="caution">
    <text evidence="5">The sequence shown here is derived from an EMBL/GenBank/DDBJ whole genome shotgun (WGS) entry which is preliminary data.</text>
</comment>
<dbReference type="EMBL" id="JBGMEK010000013">
    <property type="protein sequence ID" value="MFA0810930.1"/>
    <property type="molecule type" value="Genomic_DNA"/>
</dbReference>
<name>A0ABV4NZ33_9GAMM</name>
<dbReference type="RefSeq" id="WP_371838501.1">
    <property type="nucleotide sequence ID" value="NZ_JBGMEK010000013.1"/>
</dbReference>
<sequence length="206" mass="23421">MGLYEKIKADLQRGRFAPGQVLRQVELAELYDVSRIPVRDALHQLRNEGWLSPHGKRGVAVPQFDPIEVEDLYLMRMRLEPLLQTLALNKLNREVLGRANDILDSMEASTQMSAEQIGNLNWQFHACIYKAAERPTLFSAVEQLHRQCERYIGYQSRSLQYQNTSQGEHFSILKALKRGDGELAATLLAQHIEAAGKSLVSYLRSS</sequence>
<dbReference type="PROSITE" id="PS50949">
    <property type="entry name" value="HTH_GNTR"/>
    <property type="match status" value="1"/>
</dbReference>
<dbReference type="Gene3D" id="1.20.120.530">
    <property type="entry name" value="GntR ligand-binding domain-like"/>
    <property type="match status" value="1"/>
</dbReference>
<dbReference type="SUPFAM" id="SSF46785">
    <property type="entry name" value="Winged helix' DNA-binding domain"/>
    <property type="match status" value="1"/>
</dbReference>
<dbReference type="InterPro" id="IPR036390">
    <property type="entry name" value="WH_DNA-bd_sf"/>
</dbReference>
<dbReference type="Gene3D" id="1.10.10.10">
    <property type="entry name" value="Winged helix-like DNA-binding domain superfamily/Winged helix DNA-binding domain"/>
    <property type="match status" value="1"/>
</dbReference>
<proteinExistence type="predicted"/>
<dbReference type="InterPro" id="IPR008920">
    <property type="entry name" value="TF_FadR/GntR_C"/>
</dbReference>
<keyword evidence="6" id="KW-1185">Reference proteome</keyword>
<keyword evidence="2" id="KW-0238">DNA-binding</keyword>
<dbReference type="SMART" id="SM00895">
    <property type="entry name" value="FCD"/>
    <property type="match status" value="1"/>
</dbReference>
<evidence type="ECO:0000256" key="3">
    <source>
        <dbReference type="ARBA" id="ARBA00023163"/>
    </source>
</evidence>
<reference evidence="5 6" key="1">
    <citation type="submission" date="2024-08" db="EMBL/GenBank/DDBJ databases">
        <authorList>
            <person name="Ishaq N."/>
        </authorList>
    </citation>
    <scope>NUCLEOTIDE SEQUENCE [LARGE SCALE GENOMIC DNA]</scope>
    <source>
        <strain evidence="5 6">DSM 18651</strain>
    </source>
</reference>
<dbReference type="Pfam" id="PF07729">
    <property type="entry name" value="FCD"/>
    <property type="match status" value="1"/>
</dbReference>
<protein>
    <submittedName>
        <fullName evidence="5">GntR family transcriptional regulator</fullName>
    </submittedName>
</protein>
<dbReference type="Proteomes" id="UP001569428">
    <property type="component" value="Unassembled WGS sequence"/>
</dbReference>
<dbReference type="InterPro" id="IPR000524">
    <property type="entry name" value="Tscrpt_reg_HTH_GntR"/>
</dbReference>
<evidence type="ECO:0000256" key="1">
    <source>
        <dbReference type="ARBA" id="ARBA00023015"/>
    </source>
</evidence>
<dbReference type="PANTHER" id="PTHR43537">
    <property type="entry name" value="TRANSCRIPTIONAL REGULATOR, GNTR FAMILY"/>
    <property type="match status" value="1"/>
</dbReference>
<dbReference type="InterPro" id="IPR036388">
    <property type="entry name" value="WH-like_DNA-bd_sf"/>
</dbReference>
<organism evidence="5 6">
    <name type="scientific">Microbulbifer epialgicus</name>
    <dbReference type="NCBI Taxonomy" id="393907"/>
    <lineage>
        <taxon>Bacteria</taxon>
        <taxon>Pseudomonadati</taxon>
        <taxon>Pseudomonadota</taxon>
        <taxon>Gammaproteobacteria</taxon>
        <taxon>Cellvibrionales</taxon>
        <taxon>Microbulbiferaceae</taxon>
        <taxon>Microbulbifer</taxon>
    </lineage>
</organism>
<feature type="domain" description="HTH gntR-type" evidence="4">
    <location>
        <begin position="1"/>
        <end position="64"/>
    </location>
</feature>
<evidence type="ECO:0000259" key="4">
    <source>
        <dbReference type="PROSITE" id="PS50949"/>
    </source>
</evidence>
<evidence type="ECO:0000256" key="2">
    <source>
        <dbReference type="ARBA" id="ARBA00023125"/>
    </source>
</evidence>